<dbReference type="SUPFAM" id="SSF109905">
    <property type="entry name" value="Surp module (SWAP domain)"/>
    <property type="match status" value="1"/>
</dbReference>
<feature type="region of interest" description="Disordered" evidence="2">
    <location>
        <begin position="21"/>
        <end position="175"/>
    </location>
</feature>
<feature type="compositionally biased region" description="Polar residues" evidence="2">
    <location>
        <begin position="65"/>
        <end position="77"/>
    </location>
</feature>
<dbReference type="GO" id="GO:0003723">
    <property type="term" value="F:RNA binding"/>
    <property type="evidence" value="ECO:0007669"/>
    <property type="project" value="UniProtKB-KW"/>
</dbReference>
<comment type="caution">
    <text evidence="4">The sequence shown here is derived from an EMBL/GenBank/DDBJ whole genome shotgun (WGS) entry which is preliminary data.</text>
</comment>
<keyword evidence="1" id="KW-0694">RNA-binding</keyword>
<reference evidence="4" key="1">
    <citation type="journal article" date="2023" name="Mol. Phylogenet. Evol.">
        <title>Genome-scale phylogeny and comparative genomics of the fungal order Sordariales.</title>
        <authorList>
            <person name="Hensen N."/>
            <person name="Bonometti L."/>
            <person name="Westerberg I."/>
            <person name="Brannstrom I.O."/>
            <person name="Guillou S."/>
            <person name="Cros-Aarteil S."/>
            <person name="Calhoun S."/>
            <person name="Haridas S."/>
            <person name="Kuo A."/>
            <person name="Mondo S."/>
            <person name="Pangilinan J."/>
            <person name="Riley R."/>
            <person name="LaButti K."/>
            <person name="Andreopoulos B."/>
            <person name="Lipzen A."/>
            <person name="Chen C."/>
            <person name="Yan M."/>
            <person name="Daum C."/>
            <person name="Ng V."/>
            <person name="Clum A."/>
            <person name="Steindorff A."/>
            <person name="Ohm R.A."/>
            <person name="Martin F."/>
            <person name="Silar P."/>
            <person name="Natvig D.O."/>
            <person name="Lalanne C."/>
            <person name="Gautier V."/>
            <person name="Ament-Velasquez S.L."/>
            <person name="Kruys A."/>
            <person name="Hutchinson M.I."/>
            <person name="Powell A.J."/>
            <person name="Barry K."/>
            <person name="Miller A.N."/>
            <person name="Grigoriev I.V."/>
            <person name="Debuchy R."/>
            <person name="Gladieux P."/>
            <person name="Hiltunen Thoren M."/>
            <person name="Johannesson H."/>
        </authorList>
    </citation>
    <scope>NUCLEOTIDE SEQUENCE</scope>
    <source>
        <strain evidence="4">PSN293</strain>
    </source>
</reference>
<proteinExistence type="predicted"/>
<organism evidence="4 5">
    <name type="scientific">Rhypophila decipiens</name>
    <dbReference type="NCBI Taxonomy" id="261697"/>
    <lineage>
        <taxon>Eukaryota</taxon>
        <taxon>Fungi</taxon>
        <taxon>Dikarya</taxon>
        <taxon>Ascomycota</taxon>
        <taxon>Pezizomycotina</taxon>
        <taxon>Sordariomycetes</taxon>
        <taxon>Sordariomycetidae</taxon>
        <taxon>Sordariales</taxon>
        <taxon>Naviculisporaceae</taxon>
        <taxon>Rhypophila</taxon>
    </lineage>
</organism>
<dbReference type="GO" id="GO:0005634">
    <property type="term" value="C:nucleus"/>
    <property type="evidence" value="ECO:0007669"/>
    <property type="project" value="TreeGrafter"/>
</dbReference>
<dbReference type="Proteomes" id="UP001301769">
    <property type="component" value="Unassembled WGS sequence"/>
</dbReference>
<dbReference type="PROSITE" id="PS51391">
    <property type="entry name" value="CID"/>
    <property type="match status" value="1"/>
</dbReference>
<evidence type="ECO:0000256" key="1">
    <source>
        <dbReference type="ARBA" id="ARBA00022884"/>
    </source>
</evidence>
<feature type="compositionally biased region" description="Basic and acidic residues" evidence="2">
    <location>
        <begin position="166"/>
        <end position="175"/>
    </location>
</feature>
<evidence type="ECO:0000256" key="2">
    <source>
        <dbReference type="SAM" id="MobiDB-lite"/>
    </source>
</evidence>
<feature type="region of interest" description="Disordered" evidence="2">
    <location>
        <begin position="687"/>
        <end position="718"/>
    </location>
</feature>
<dbReference type="EMBL" id="MU858046">
    <property type="protein sequence ID" value="KAK4219794.1"/>
    <property type="molecule type" value="Genomic_DNA"/>
</dbReference>
<name>A0AAN6YIL7_9PEZI</name>
<evidence type="ECO:0000313" key="4">
    <source>
        <dbReference type="EMBL" id="KAK4219794.1"/>
    </source>
</evidence>
<reference evidence="4" key="2">
    <citation type="submission" date="2023-05" db="EMBL/GenBank/DDBJ databases">
        <authorList>
            <consortium name="Lawrence Berkeley National Laboratory"/>
            <person name="Steindorff A."/>
            <person name="Hensen N."/>
            <person name="Bonometti L."/>
            <person name="Westerberg I."/>
            <person name="Brannstrom I.O."/>
            <person name="Guillou S."/>
            <person name="Cros-Aarteil S."/>
            <person name="Calhoun S."/>
            <person name="Haridas S."/>
            <person name="Kuo A."/>
            <person name="Mondo S."/>
            <person name="Pangilinan J."/>
            <person name="Riley R."/>
            <person name="Labutti K."/>
            <person name="Andreopoulos B."/>
            <person name="Lipzen A."/>
            <person name="Chen C."/>
            <person name="Yanf M."/>
            <person name="Daum C."/>
            <person name="Ng V."/>
            <person name="Clum A."/>
            <person name="Ohm R."/>
            <person name="Martin F."/>
            <person name="Silar P."/>
            <person name="Natvig D."/>
            <person name="Lalanne C."/>
            <person name="Gautier V."/>
            <person name="Ament-Velasquez S.L."/>
            <person name="Kruys A."/>
            <person name="Hutchinson M.I."/>
            <person name="Powell A.J."/>
            <person name="Barry K."/>
            <person name="Miller A.N."/>
            <person name="Grigoriev I.V."/>
            <person name="Debuchy R."/>
            <person name="Gladieux P."/>
            <person name="Thoren M.H."/>
            <person name="Johannesson H."/>
        </authorList>
    </citation>
    <scope>NUCLEOTIDE SEQUENCE</scope>
    <source>
        <strain evidence="4">PSN293</strain>
    </source>
</reference>
<feature type="region of interest" description="Disordered" evidence="2">
    <location>
        <begin position="533"/>
        <end position="565"/>
    </location>
</feature>
<protein>
    <recommendedName>
        <fullName evidence="3">CID domain-containing protein</fullName>
    </recommendedName>
</protein>
<dbReference type="PANTHER" id="PTHR23140:SF0">
    <property type="entry name" value="U2 SNRNP-ASSOCIATED SURP MOTIF-CONTAINING PROTEIN"/>
    <property type="match status" value="1"/>
</dbReference>
<feature type="compositionally biased region" description="Basic and acidic residues" evidence="2">
    <location>
        <begin position="698"/>
        <end position="709"/>
    </location>
</feature>
<dbReference type="Gene3D" id="1.25.40.90">
    <property type="match status" value="1"/>
</dbReference>
<accession>A0AAN6YIL7</accession>
<dbReference type="InterPro" id="IPR000061">
    <property type="entry name" value="Surp"/>
</dbReference>
<dbReference type="InterPro" id="IPR051485">
    <property type="entry name" value="SR-CTD_assoc_factor"/>
</dbReference>
<feature type="domain" description="CID" evidence="3">
    <location>
        <begin position="473"/>
        <end position="662"/>
    </location>
</feature>
<dbReference type="PANTHER" id="PTHR23140">
    <property type="entry name" value="RNA PROCESSING PROTEIN LD23810P"/>
    <property type="match status" value="1"/>
</dbReference>
<feature type="compositionally biased region" description="Basic and acidic residues" evidence="2">
    <location>
        <begin position="537"/>
        <end position="547"/>
    </location>
</feature>
<keyword evidence="5" id="KW-1185">Reference proteome</keyword>
<feature type="compositionally biased region" description="Low complexity" evidence="2">
    <location>
        <begin position="99"/>
        <end position="118"/>
    </location>
</feature>
<dbReference type="InterPro" id="IPR035967">
    <property type="entry name" value="SWAP/Surp_sf"/>
</dbReference>
<gene>
    <name evidence="4" type="ORF">QBC37DRAFT_71444</name>
</gene>
<evidence type="ECO:0000259" key="3">
    <source>
        <dbReference type="PROSITE" id="PS51391"/>
    </source>
</evidence>
<sequence length="823" mass="90670">MSSKKDLVEFPEAEAKLLKPTEKSAYEKRKAEERARKQKKEQEDAEFLQGFLKDFADDDSDDNGIFSQKARQNNPRSGSGPPDRPHFGGGAGKRHFGVPSGTPLKSGPGSLGPLPSSFGKKRSYDGFQSGQQGGFDDTRGRLGFEGREAGPLSVSKAFDNASDDEEKARPAVDRAEEKAIAKPTLRLECLPPNTSPLAIKALIPPILTVENVKVVPPTGPSGAERKSITAIVILSAETSSKDIESVVNALQNKYLGFGYFLSLHKHLSSAAIASGLTSVQSSGPATRPFGAKQVEKTQRGYGSHSIGYGHGHGVPPPNSYDSPAGMLNGAGSRFYVPVRAPRDIKMVRMIHKVVESVVEHGAEFEALLMSRPEVQKEEQWAWIWDARSEGGIWYRWRLWEMMTGSGPSRRKGEKVRLFSGNDNPYWQAPDQPLPYEFTTYVDEFVSDSEYNSEEEDGFDDNANVANNEEDTFLNPIDKAKLAYLLGRLPTTLFKLRKGDISRIAAFALTHSSRGADEIVDMVLKNIESPFAFTSANPERRQDSRGSDSRAPSPGGDTKTEADTPDKSNAHLIGLYVASDIIFCSGQSSIRHAWRFRQIFETALKTHKTFEMLGMVAEKLNLGRLRTDKWKRSVGLVLDLWESWSAFSGDSQAYFVNGFRNPPSTKKEVESNAEEKVVGKWKTIKSDGKTGSLPVSMKPETDADSPVKPEDEWESSNSDGDLLYSKMRYSSAVDVLYFADEDLDGEPDEDFGVLAYFHHHQQQQLDDGDTVMKDVDDSSNAPSQPSQIKMIGGFRVSASNAGPPVKRRMQATDMFADMDSGGDN</sequence>
<dbReference type="Gene3D" id="1.10.10.790">
    <property type="entry name" value="Surp module"/>
    <property type="match status" value="1"/>
</dbReference>
<feature type="compositionally biased region" description="Basic and acidic residues" evidence="2">
    <location>
        <begin position="136"/>
        <end position="148"/>
    </location>
</feature>
<dbReference type="Pfam" id="PF01805">
    <property type="entry name" value="Surp"/>
    <property type="match status" value="1"/>
</dbReference>
<evidence type="ECO:0000313" key="5">
    <source>
        <dbReference type="Proteomes" id="UP001301769"/>
    </source>
</evidence>
<dbReference type="InterPro" id="IPR008942">
    <property type="entry name" value="ENTH_VHS"/>
</dbReference>
<dbReference type="AlphaFoldDB" id="A0AAN6YIL7"/>
<feature type="compositionally biased region" description="Basic and acidic residues" evidence="2">
    <location>
        <begin position="21"/>
        <end position="35"/>
    </location>
</feature>
<dbReference type="GO" id="GO:0006396">
    <property type="term" value="P:RNA processing"/>
    <property type="evidence" value="ECO:0007669"/>
    <property type="project" value="InterPro"/>
</dbReference>
<dbReference type="InterPro" id="IPR006569">
    <property type="entry name" value="CID_dom"/>
</dbReference>